<protein>
    <submittedName>
        <fullName evidence="1">Uncharacterized protein</fullName>
    </submittedName>
</protein>
<reference evidence="1" key="1">
    <citation type="submission" date="2021-06" db="EMBL/GenBank/DDBJ databases">
        <authorList>
            <person name="Hodson N. C."/>
            <person name="Mongue J. A."/>
            <person name="Jaron S. K."/>
        </authorList>
    </citation>
    <scope>NUCLEOTIDE SEQUENCE</scope>
</reference>
<gene>
    <name evidence="1" type="ORF">AFUS01_LOCUS41896</name>
</gene>
<name>A0A8J2PSP7_9HEXA</name>
<feature type="non-terminal residue" evidence="1">
    <location>
        <position position="1"/>
    </location>
</feature>
<dbReference type="EMBL" id="CAJVCH010563923">
    <property type="protein sequence ID" value="CAG7832199.1"/>
    <property type="molecule type" value="Genomic_DNA"/>
</dbReference>
<keyword evidence="2" id="KW-1185">Reference proteome</keyword>
<dbReference type="Proteomes" id="UP000708208">
    <property type="component" value="Unassembled WGS sequence"/>
</dbReference>
<evidence type="ECO:0000313" key="2">
    <source>
        <dbReference type="Proteomes" id="UP000708208"/>
    </source>
</evidence>
<dbReference type="AlphaFoldDB" id="A0A8J2PSP7"/>
<organism evidence="1 2">
    <name type="scientific">Allacma fusca</name>
    <dbReference type="NCBI Taxonomy" id="39272"/>
    <lineage>
        <taxon>Eukaryota</taxon>
        <taxon>Metazoa</taxon>
        <taxon>Ecdysozoa</taxon>
        <taxon>Arthropoda</taxon>
        <taxon>Hexapoda</taxon>
        <taxon>Collembola</taxon>
        <taxon>Symphypleona</taxon>
        <taxon>Sminthuridae</taxon>
        <taxon>Allacma</taxon>
    </lineage>
</organism>
<proteinExistence type="predicted"/>
<accession>A0A8J2PSP7</accession>
<comment type="caution">
    <text evidence="1">The sequence shown here is derived from an EMBL/GenBank/DDBJ whole genome shotgun (WGS) entry which is preliminary data.</text>
</comment>
<evidence type="ECO:0000313" key="1">
    <source>
        <dbReference type="EMBL" id="CAG7832199.1"/>
    </source>
</evidence>
<sequence length="22" mass="2233">MFIIDSSCVCTKPTGTRGGDSG</sequence>